<proteinExistence type="predicted"/>
<keyword evidence="2" id="KW-1185">Reference proteome</keyword>
<accession>A0A085YYV5</accession>
<name>A0A085YYV5_9FLAO</name>
<evidence type="ECO:0000313" key="2">
    <source>
        <dbReference type="Proteomes" id="UP000028703"/>
    </source>
</evidence>
<protein>
    <submittedName>
        <fullName evidence="1">Uncharacterized protein</fullName>
    </submittedName>
</protein>
<gene>
    <name evidence="1" type="ORF">IX38_20495</name>
</gene>
<comment type="caution">
    <text evidence="1">The sequence shown here is derived from an EMBL/GenBank/DDBJ whole genome shotgun (WGS) entry which is preliminary data.</text>
</comment>
<dbReference type="STRING" id="421531.IX38_20495"/>
<dbReference type="EMBL" id="JPRO01000025">
    <property type="protein sequence ID" value="KFE97368.1"/>
    <property type="molecule type" value="Genomic_DNA"/>
</dbReference>
<dbReference type="Proteomes" id="UP000028703">
    <property type="component" value="Unassembled WGS sequence"/>
</dbReference>
<evidence type="ECO:0000313" key="1">
    <source>
        <dbReference type="EMBL" id="KFE97368.1"/>
    </source>
</evidence>
<organism evidence="1 2">
    <name type="scientific">Chryseobacterium luteum</name>
    <dbReference type="NCBI Taxonomy" id="421531"/>
    <lineage>
        <taxon>Bacteria</taxon>
        <taxon>Pseudomonadati</taxon>
        <taxon>Bacteroidota</taxon>
        <taxon>Flavobacteriia</taxon>
        <taxon>Flavobacteriales</taxon>
        <taxon>Weeksellaceae</taxon>
        <taxon>Chryseobacterium group</taxon>
        <taxon>Chryseobacterium</taxon>
    </lineage>
</organism>
<reference evidence="1 2" key="1">
    <citation type="submission" date="2014-07" db="EMBL/GenBank/DDBJ databases">
        <title>Genome of Chryseobacterium luteum DSM 18605.</title>
        <authorList>
            <person name="Stropko S.J."/>
            <person name="Pipes S.E."/>
            <person name="Newman J.D."/>
        </authorList>
    </citation>
    <scope>NUCLEOTIDE SEQUENCE [LARGE SCALE GENOMIC DNA]</scope>
    <source>
        <strain evidence="1 2">DSM 18605</strain>
    </source>
</reference>
<dbReference type="AlphaFoldDB" id="A0A085YYV5"/>
<sequence>MMVIDDPIKFAAFTEHFLSNGQIDQKYTDLYGNTNYKIYNIKENGLSANNEVGFVKFLSDQKSGLKILKGSNKSNNWEELGLKDGNIIPKPCN</sequence>